<evidence type="ECO:0000313" key="3">
    <source>
        <dbReference type="Proteomes" id="UP001597034"/>
    </source>
</evidence>
<feature type="transmembrane region" description="Helical" evidence="1">
    <location>
        <begin position="54"/>
        <end position="74"/>
    </location>
</feature>
<evidence type="ECO:0000313" key="2">
    <source>
        <dbReference type="EMBL" id="MFD1646717.1"/>
    </source>
</evidence>
<dbReference type="AlphaFoldDB" id="A0ABD6DKK0"/>
<dbReference type="EMBL" id="JBHUDO010000003">
    <property type="protein sequence ID" value="MFD1646717.1"/>
    <property type="molecule type" value="Genomic_DNA"/>
</dbReference>
<comment type="caution">
    <text evidence="2">The sequence shown here is derived from an EMBL/GenBank/DDBJ whole genome shotgun (WGS) entry which is preliminary data.</text>
</comment>
<keyword evidence="1" id="KW-0812">Transmembrane</keyword>
<accession>A0ABD6DKK0</accession>
<protein>
    <submittedName>
        <fullName evidence="2">Uncharacterized protein</fullName>
    </submittedName>
</protein>
<reference evidence="2 3" key="1">
    <citation type="journal article" date="2019" name="Int. J. Syst. Evol. Microbiol.">
        <title>The Global Catalogue of Microorganisms (GCM) 10K type strain sequencing project: providing services to taxonomists for standard genome sequencing and annotation.</title>
        <authorList>
            <consortium name="The Broad Institute Genomics Platform"/>
            <consortium name="The Broad Institute Genome Sequencing Center for Infectious Disease"/>
            <person name="Wu L."/>
            <person name="Ma J."/>
        </authorList>
    </citation>
    <scope>NUCLEOTIDE SEQUENCE [LARGE SCALE GENOMIC DNA]</scope>
    <source>
        <strain evidence="2 3">CGMCC 1.10390</strain>
    </source>
</reference>
<name>A0ABD6DKK0_9EURY</name>
<proteinExistence type="predicted"/>
<gene>
    <name evidence="2" type="ORF">ACFSBL_13585</name>
</gene>
<dbReference type="RefSeq" id="WP_256401202.1">
    <property type="nucleotide sequence ID" value="NZ_JANHJR010000003.1"/>
</dbReference>
<dbReference type="InterPro" id="IPR057182">
    <property type="entry name" value="DUF7860"/>
</dbReference>
<dbReference type="Pfam" id="PF25259">
    <property type="entry name" value="DUF7860"/>
    <property type="match status" value="1"/>
</dbReference>
<organism evidence="2 3">
    <name type="scientific">Haloarchaeobius litoreus</name>
    <dbReference type="NCBI Taxonomy" id="755306"/>
    <lineage>
        <taxon>Archaea</taxon>
        <taxon>Methanobacteriati</taxon>
        <taxon>Methanobacteriota</taxon>
        <taxon>Stenosarchaea group</taxon>
        <taxon>Halobacteria</taxon>
        <taxon>Halobacteriales</taxon>
        <taxon>Halorubellaceae</taxon>
        <taxon>Haloarchaeobius</taxon>
    </lineage>
</organism>
<sequence length="75" mass="8023">MHRRNSMDYARLTKLGFLLGLALFVAGAGGEFVGHAIWGTLPAWEETLLTDSVGLGIIVAFVSVFGFGIAMPLLE</sequence>
<keyword evidence="1" id="KW-0472">Membrane</keyword>
<evidence type="ECO:0000256" key="1">
    <source>
        <dbReference type="SAM" id="Phobius"/>
    </source>
</evidence>
<keyword evidence="1" id="KW-1133">Transmembrane helix</keyword>
<dbReference type="Proteomes" id="UP001597034">
    <property type="component" value="Unassembled WGS sequence"/>
</dbReference>
<keyword evidence="3" id="KW-1185">Reference proteome</keyword>